<comment type="catalytic activity">
    <reaction evidence="1">
        <text>(7,8-dihydropterin-6-yl)methyl diphosphate + 4-aminobenzoate = 7,8-dihydropteroate + diphosphate</text>
        <dbReference type="Rhea" id="RHEA:19949"/>
        <dbReference type="ChEBI" id="CHEBI:17836"/>
        <dbReference type="ChEBI" id="CHEBI:17839"/>
        <dbReference type="ChEBI" id="CHEBI:33019"/>
        <dbReference type="ChEBI" id="CHEBI:72950"/>
        <dbReference type="EC" id="2.5.1.15"/>
    </reaction>
</comment>
<protein>
    <recommendedName>
        <fullName evidence="6 12">Dihydropteroate synthase</fullName>
        <shortName evidence="12">DHPS</shortName>
        <ecNumber evidence="5 12">2.5.1.15</ecNumber>
    </recommendedName>
    <alternativeName>
        <fullName evidence="11 12">Dihydropteroate pyrophosphorylase</fullName>
    </alternativeName>
</protein>
<dbReference type="RefSeq" id="WP_163298970.1">
    <property type="nucleotide sequence ID" value="NZ_JAAGRR010000090.1"/>
</dbReference>
<dbReference type="PANTHER" id="PTHR20941:SF1">
    <property type="entry name" value="FOLIC ACID SYNTHESIS PROTEIN FOL1"/>
    <property type="match status" value="1"/>
</dbReference>
<name>A0A6N9TNI0_DISTH</name>
<dbReference type="GO" id="GO:0005829">
    <property type="term" value="C:cytosol"/>
    <property type="evidence" value="ECO:0007669"/>
    <property type="project" value="TreeGrafter"/>
</dbReference>
<keyword evidence="10 12" id="KW-0289">Folate biosynthesis</keyword>
<dbReference type="EMBL" id="JAAGRR010000090">
    <property type="protein sequence ID" value="NDY42841.1"/>
    <property type="molecule type" value="Genomic_DNA"/>
</dbReference>
<dbReference type="NCBIfam" id="TIGR01496">
    <property type="entry name" value="DHPS"/>
    <property type="match status" value="1"/>
</dbReference>
<evidence type="ECO:0000256" key="5">
    <source>
        <dbReference type="ARBA" id="ARBA00012458"/>
    </source>
</evidence>
<dbReference type="Pfam" id="PF00809">
    <property type="entry name" value="Pterin_bind"/>
    <property type="match status" value="1"/>
</dbReference>
<keyword evidence="8 12" id="KW-0479">Metal-binding</keyword>
<keyword evidence="15" id="KW-1185">Reference proteome</keyword>
<evidence type="ECO:0000256" key="11">
    <source>
        <dbReference type="ARBA" id="ARBA00030193"/>
    </source>
</evidence>
<sequence length="296" mass="31261">MRPESPPAPLVLRRSTFHWGSRTYIMGVLNVTPDSFSDGGRFLDPEAAVEQALALEAAGADIVDVGGESTRPYADPVTEEEELRRTVPVIEAIRRRSDVPVSIDTTKAAVAEAALAAGADMINDVSALRADPRMAETAARHGAPVVLMHMRGTPGTMQDDTHYDDLVGEVHDFLAERVAWAEARGIPRGKILVDPGIGFGKSYQGNLVLLNRLDALLDIGVPVLVGPSRKAFLGAVTGRAAPAERDAATLGAVAAAALRGCHVVRVHDPAPTVDVLKAVDAIRSETLPDPGAGERP</sequence>
<evidence type="ECO:0000256" key="4">
    <source>
        <dbReference type="ARBA" id="ARBA00009503"/>
    </source>
</evidence>
<evidence type="ECO:0000256" key="12">
    <source>
        <dbReference type="RuleBase" id="RU361205"/>
    </source>
</evidence>
<evidence type="ECO:0000256" key="8">
    <source>
        <dbReference type="ARBA" id="ARBA00022723"/>
    </source>
</evidence>
<accession>A0A6N9TNI0</accession>
<dbReference type="GO" id="GO:0046654">
    <property type="term" value="P:tetrahydrofolate biosynthetic process"/>
    <property type="evidence" value="ECO:0007669"/>
    <property type="project" value="UniProtKB-UniPathway"/>
</dbReference>
<evidence type="ECO:0000256" key="2">
    <source>
        <dbReference type="ARBA" id="ARBA00001946"/>
    </source>
</evidence>
<comment type="cofactor">
    <cofactor evidence="2 12">
        <name>Mg(2+)</name>
        <dbReference type="ChEBI" id="CHEBI:18420"/>
    </cofactor>
</comment>
<dbReference type="Gene3D" id="3.20.20.20">
    <property type="entry name" value="Dihydropteroate synthase-like"/>
    <property type="match status" value="1"/>
</dbReference>
<dbReference type="SUPFAM" id="SSF51717">
    <property type="entry name" value="Dihydropteroate synthetase-like"/>
    <property type="match status" value="1"/>
</dbReference>
<reference evidence="14 15" key="1">
    <citation type="submission" date="2020-02" db="EMBL/GenBank/DDBJ databases">
        <title>Comparative genomics of sulfur disproportionating microorganisms.</title>
        <authorList>
            <person name="Ward L.M."/>
            <person name="Bertran E."/>
            <person name="Johnston D.T."/>
        </authorList>
    </citation>
    <scope>NUCLEOTIDE SEQUENCE [LARGE SCALE GENOMIC DNA]</scope>
    <source>
        <strain evidence="14 15">DSM 100025</strain>
    </source>
</reference>
<dbReference type="FunFam" id="3.20.20.20:FF:000006">
    <property type="entry name" value="Dihydropteroate synthase"/>
    <property type="match status" value="1"/>
</dbReference>
<gene>
    <name evidence="14" type="primary">folP</name>
    <name evidence="14" type="ORF">G3N55_08290</name>
</gene>
<feature type="domain" description="Pterin-binding" evidence="13">
    <location>
        <begin position="23"/>
        <end position="277"/>
    </location>
</feature>
<keyword evidence="9 12" id="KW-0460">Magnesium</keyword>
<organism evidence="14 15">
    <name type="scientific">Dissulfurirhabdus thermomarina</name>
    <dbReference type="NCBI Taxonomy" id="1765737"/>
    <lineage>
        <taxon>Bacteria</taxon>
        <taxon>Deltaproteobacteria</taxon>
        <taxon>Dissulfurirhabdaceae</taxon>
        <taxon>Dissulfurirhabdus</taxon>
    </lineage>
</organism>
<dbReference type="Proteomes" id="UP000469346">
    <property type="component" value="Unassembled WGS sequence"/>
</dbReference>
<dbReference type="GO" id="GO:0046872">
    <property type="term" value="F:metal ion binding"/>
    <property type="evidence" value="ECO:0007669"/>
    <property type="project" value="UniProtKB-KW"/>
</dbReference>
<evidence type="ECO:0000256" key="6">
    <source>
        <dbReference type="ARBA" id="ARBA00016919"/>
    </source>
</evidence>
<dbReference type="CDD" id="cd00739">
    <property type="entry name" value="DHPS"/>
    <property type="match status" value="1"/>
</dbReference>
<comment type="pathway">
    <text evidence="3 12">Cofactor biosynthesis; tetrahydrofolate biosynthesis; 7,8-dihydrofolate from 2-amino-4-hydroxy-6-hydroxymethyl-7,8-dihydropteridine diphosphate and 4-aminobenzoate: step 1/2.</text>
</comment>
<dbReference type="InterPro" id="IPR011005">
    <property type="entry name" value="Dihydropteroate_synth-like_sf"/>
</dbReference>
<dbReference type="UniPathway" id="UPA00077">
    <property type="reaction ID" value="UER00156"/>
</dbReference>
<dbReference type="InterPro" id="IPR006390">
    <property type="entry name" value="DHP_synth_dom"/>
</dbReference>
<comment type="caution">
    <text evidence="14">The sequence shown here is derived from an EMBL/GenBank/DDBJ whole genome shotgun (WGS) entry which is preliminary data.</text>
</comment>
<proteinExistence type="inferred from homology"/>
<dbReference type="AlphaFoldDB" id="A0A6N9TNI0"/>
<evidence type="ECO:0000256" key="10">
    <source>
        <dbReference type="ARBA" id="ARBA00022909"/>
    </source>
</evidence>
<dbReference type="PROSITE" id="PS00793">
    <property type="entry name" value="DHPS_2"/>
    <property type="match status" value="1"/>
</dbReference>
<dbReference type="PANTHER" id="PTHR20941">
    <property type="entry name" value="FOLATE SYNTHESIS PROTEINS"/>
    <property type="match status" value="1"/>
</dbReference>
<dbReference type="PROSITE" id="PS00792">
    <property type="entry name" value="DHPS_1"/>
    <property type="match status" value="1"/>
</dbReference>
<dbReference type="InterPro" id="IPR045031">
    <property type="entry name" value="DHP_synth-like"/>
</dbReference>
<evidence type="ECO:0000256" key="1">
    <source>
        <dbReference type="ARBA" id="ARBA00000012"/>
    </source>
</evidence>
<dbReference type="GO" id="GO:0046656">
    <property type="term" value="P:folic acid biosynthetic process"/>
    <property type="evidence" value="ECO:0007669"/>
    <property type="project" value="UniProtKB-KW"/>
</dbReference>
<dbReference type="InterPro" id="IPR000489">
    <property type="entry name" value="Pterin-binding_dom"/>
</dbReference>
<evidence type="ECO:0000256" key="7">
    <source>
        <dbReference type="ARBA" id="ARBA00022679"/>
    </source>
</evidence>
<evidence type="ECO:0000313" key="14">
    <source>
        <dbReference type="EMBL" id="NDY42841.1"/>
    </source>
</evidence>
<dbReference type="GO" id="GO:0004156">
    <property type="term" value="F:dihydropteroate synthase activity"/>
    <property type="evidence" value="ECO:0007669"/>
    <property type="project" value="UniProtKB-EC"/>
</dbReference>
<comment type="function">
    <text evidence="12">Catalyzes the condensation of para-aminobenzoate (pABA) with 6-hydroxymethyl-7,8-dihydropterin diphosphate (DHPt-PP) to form 7,8-dihydropteroate (H2Pte), the immediate precursor of folate derivatives.</text>
</comment>
<comment type="similarity">
    <text evidence="4 12">Belongs to the DHPS family.</text>
</comment>
<dbReference type="PROSITE" id="PS50972">
    <property type="entry name" value="PTERIN_BINDING"/>
    <property type="match status" value="1"/>
</dbReference>
<evidence type="ECO:0000256" key="9">
    <source>
        <dbReference type="ARBA" id="ARBA00022842"/>
    </source>
</evidence>
<keyword evidence="7 12" id="KW-0808">Transferase</keyword>
<evidence type="ECO:0000259" key="13">
    <source>
        <dbReference type="PROSITE" id="PS50972"/>
    </source>
</evidence>
<evidence type="ECO:0000313" key="15">
    <source>
        <dbReference type="Proteomes" id="UP000469346"/>
    </source>
</evidence>
<dbReference type="EC" id="2.5.1.15" evidence="5 12"/>
<evidence type="ECO:0000256" key="3">
    <source>
        <dbReference type="ARBA" id="ARBA00004763"/>
    </source>
</evidence>